<comment type="caution">
    <text evidence="2">The sequence shown here is derived from an EMBL/GenBank/DDBJ whole genome shotgun (WGS) entry which is preliminary data.</text>
</comment>
<feature type="region of interest" description="Disordered" evidence="1">
    <location>
        <begin position="24"/>
        <end position="63"/>
    </location>
</feature>
<dbReference type="AlphaFoldDB" id="A0A177MDH3"/>
<evidence type="ECO:0000313" key="2">
    <source>
        <dbReference type="EMBL" id="OAI03806.1"/>
    </source>
</evidence>
<protein>
    <submittedName>
        <fullName evidence="2">Uncharacterized protein</fullName>
    </submittedName>
</protein>
<gene>
    <name evidence="2" type="ORF">A1353_14200</name>
</gene>
<reference evidence="3" key="1">
    <citation type="submission" date="2016-03" db="EMBL/GenBank/DDBJ databases">
        <authorList>
            <person name="Heylen K."/>
            <person name="De Vos P."/>
            <person name="Vekeman B."/>
        </authorList>
    </citation>
    <scope>NUCLEOTIDE SEQUENCE [LARGE SCALE GENOMIC DNA]</scope>
    <source>
        <strain evidence="3">R-45371</strain>
    </source>
</reference>
<evidence type="ECO:0000313" key="3">
    <source>
        <dbReference type="Proteomes" id="UP000077763"/>
    </source>
</evidence>
<name>A0A177MDH3_METMH</name>
<feature type="compositionally biased region" description="Basic and acidic residues" evidence="1">
    <location>
        <begin position="50"/>
        <end position="63"/>
    </location>
</feature>
<dbReference type="Proteomes" id="UP000077763">
    <property type="component" value="Unassembled WGS sequence"/>
</dbReference>
<accession>A0A177MDH3</accession>
<sequence>MKVCLFMMDSRAWKDHCTHSQNWQAQASNTGDKVKNNAPKNSESRVAILKRTEKLSGADLSPR</sequence>
<evidence type="ECO:0000256" key="1">
    <source>
        <dbReference type="SAM" id="MobiDB-lite"/>
    </source>
</evidence>
<dbReference type="EMBL" id="LUUH01000053">
    <property type="protein sequence ID" value="OAI03806.1"/>
    <property type="molecule type" value="Genomic_DNA"/>
</dbReference>
<proteinExistence type="predicted"/>
<organism evidence="2 3">
    <name type="scientific">Methylomonas methanica</name>
    <dbReference type="NCBI Taxonomy" id="421"/>
    <lineage>
        <taxon>Bacteria</taxon>
        <taxon>Pseudomonadati</taxon>
        <taxon>Pseudomonadota</taxon>
        <taxon>Gammaproteobacteria</taxon>
        <taxon>Methylococcales</taxon>
        <taxon>Methylococcaceae</taxon>
        <taxon>Methylomonas</taxon>
    </lineage>
</organism>